<evidence type="ECO:0000313" key="7">
    <source>
        <dbReference type="EMBL" id="AEA12473.1"/>
    </source>
</evidence>
<dbReference type="STRING" id="999630.TUZN_0991"/>
<keyword evidence="4" id="KW-0408">Iron</keyword>
<dbReference type="PANTHER" id="PTHR10849">
    <property type="entry name" value="NADH DEHYDROGENASE UBIQUINONE IRON-SULFUR PROTEIN 8, MITOCHONDRIAL"/>
    <property type="match status" value="1"/>
</dbReference>
<dbReference type="Pfam" id="PF12838">
    <property type="entry name" value="Fer4_7"/>
    <property type="match status" value="1"/>
</dbReference>
<organism evidence="7 8">
    <name type="scientific">Thermoproteus uzoniensis (strain 768-20)</name>
    <dbReference type="NCBI Taxonomy" id="999630"/>
    <lineage>
        <taxon>Archaea</taxon>
        <taxon>Thermoproteota</taxon>
        <taxon>Thermoprotei</taxon>
        <taxon>Thermoproteales</taxon>
        <taxon>Thermoproteaceae</taxon>
        <taxon>Thermoproteus</taxon>
    </lineage>
</organism>
<keyword evidence="8" id="KW-1185">Reference proteome</keyword>
<accession>F2L628</accession>
<dbReference type="PROSITE" id="PS00198">
    <property type="entry name" value="4FE4S_FER_1"/>
    <property type="match status" value="1"/>
</dbReference>
<dbReference type="Proteomes" id="UP000008138">
    <property type="component" value="Chromosome"/>
</dbReference>
<feature type="domain" description="4Fe-4S ferredoxin-type" evidence="6">
    <location>
        <begin position="72"/>
        <end position="101"/>
    </location>
</feature>
<keyword evidence="1" id="KW-0004">4Fe-4S</keyword>
<dbReference type="InterPro" id="IPR017896">
    <property type="entry name" value="4Fe4S_Fe-S-bd"/>
</dbReference>
<dbReference type="RefSeq" id="WP_013679809.1">
    <property type="nucleotide sequence ID" value="NC_015315.1"/>
</dbReference>
<dbReference type="GO" id="GO:0016020">
    <property type="term" value="C:membrane"/>
    <property type="evidence" value="ECO:0007669"/>
    <property type="project" value="InterPro"/>
</dbReference>
<feature type="domain" description="4Fe-4S ferredoxin-type" evidence="6">
    <location>
        <begin position="38"/>
        <end position="67"/>
    </location>
</feature>
<dbReference type="KEGG" id="tuz:TUZN_0991"/>
<dbReference type="GO" id="GO:0046872">
    <property type="term" value="F:metal ion binding"/>
    <property type="evidence" value="ECO:0007669"/>
    <property type="project" value="UniProtKB-KW"/>
</dbReference>
<keyword evidence="5" id="KW-0411">Iron-sulfur</keyword>
<evidence type="ECO:0000256" key="1">
    <source>
        <dbReference type="ARBA" id="ARBA00022485"/>
    </source>
</evidence>
<reference key="2">
    <citation type="submission" date="2011-03" db="EMBL/GenBank/DDBJ databases">
        <title>Complete genome sequence of the thermoacidophilic crenarchaeon Thermoproteus uzoniensis 768-20.</title>
        <authorList>
            <person name="Mardanov A.V."/>
            <person name="Gumerov V.M."/>
            <person name="Beletsky A.V."/>
            <person name="Prokofeva M.I."/>
            <person name="Bonch-Osmolovskaya E.A."/>
            <person name="Ravin N.V."/>
            <person name="Skryabin K.G."/>
        </authorList>
    </citation>
    <scope>NUCLEOTIDE SEQUENCE</scope>
    <source>
        <strain>768-20</strain>
    </source>
</reference>
<dbReference type="InterPro" id="IPR017900">
    <property type="entry name" value="4Fe4S_Fe_S_CS"/>
</dbReference>
<dbReference type="HOGENOM" id="CLU_067218_4_6_2"/>
<dbReference type="Gene3D" id="3.30.70.3270">
    <property type="match status" value="1"/>
</dbReference>
<evidence type="ECO:0000256" key="2">
    <source>
        <dbReference type="ARBA" id="ARBA00022723"/>
    </source>
</evidence>
<evidence type="ECO:0000313" key="8">
    <source>
        <dbReference type="Proteomes" id="UP000008138"/>
    </source>
</evidence>
<sequence>MLTDHIRLFAVAVKNALRGPITVDYPRESRDYGDRLRGYIVNDRDKCISCGLCEAVCPAKAVKFSVGPDGKRYPGIDYGRCIFCGYCVDACPTGSLRHTQWHEVVWTSLDTFAKYAEGDPPEADGRPKKSLL</sequence>
<proteinExistence type="predicted"/>
<dbReference type="GO" id="GO:0051539">
    <property type="term" value="F:4 iron, 4 sulfur cluster binding"/>
    <property type="evidence" value="ECO:0007669"/>
    <property type="project" value="UniProtKB-KW"/>
</dbReference>
<name>F2L628_THEU7</name>
<dbReference type="GO" id="GO:0003954">
    <property type="term" value="F:NADH dehydrogenase activity"/>
    <property type="evidence" value="ECO:0007669"/>
    <property type="project" value="TreeGrafter"/>
</dbReference>
<dbReference type="PROSITE" id="PS51379">
    <property type="entry name" value="4FE4S_FER_2"/>
    <property type="match status" value="2"/>
</dbReference>
<gene>
    <name evidence="7" type="ordered locus">TUZN_0991</name>
</gene>
<keyword evidence="2" id="KW-0479">Metal-binding</keyword>
<dbReference type="SUPFAM" id="SSF54862">
    <property type="entry name" value="4Fe-4S ferredoxins"/>
    <property type="match status" value="1"/>
</dbReference>
<evidence type="ECO:0000259" key="6">
    <source>
        <dbReference type="PROSITE" id="PS51379"/>
    </source>
</evidence>
<dbReference type="AlphaFoldDB" id="F2L628"/>
<reference evidence="7 8" key="1">
    <citation type="journal article" date="2011" name="J. Bacteriol.">
        <title>Complete genome sequence of the thermoacidophilic crenarchaeon Thermoproteus uzoniensis 768-20.</title>
        <authorList>
            <person name="Mardanov A.V."/>
            <person name="Gumerov V.M."/>
            <person name="Beletsky A.V."/>
            <person name="Prokofeva M.I."/>
            <person name="Bonch-Osmolovskaya E.A."/>
            <person name="Ravin N.V."/>
            <person name="Skryabin K.G."/>
        </authorList>
    </citation>
    <scope>NUCLEOTIDE SEQUENCE [LARGE SCALE GENOMIC DNA]</scope>
    <source>
        <strain evidence="7 8">768-20</strain>
    </source>
</reference>
<dbReference type="GeneID" id="10360522"/>
<evidence type="ECO:0000256" key="4">
    <source>
        <dbReference type="ARBA" id="ARBA00023004"/>
    </source>
</evidence>
<evidence type="ECO:0000256" key="5">
    <source>
        <dbReference type="ARBA" id="ARBA00023014"/>
    </source>
</evidence>
<dbReference type="EMBL" id="CP002590">
    <property type="protein sequence ID" value="AEA12473.1"/>
    <property type="molecule type" value="Genomic_DNA"/>
</dbReference>
<evidence type="ECO:0000256" key="3">
    <source>
        <dbReference type="ARBA" id="ARBA00022737"/>
    </source>
</evidence>
<dbReference type="PANTHER" id="PTHR10849:SF35">
    <property type="entry name" value="FORMATE HYDROGENLYASE SUBUNIT 6-RELATED"/>
    <property type="match status" value="1"/>
</dbReference>
<dbReference type="GO" id="GO:0009060">
    <property type="term" value="P:aerobic respiration"/>
    <property type="evidence" value="ECO:0007669"/>
    <property type="project" value="TreeGrafter"/>
</dbReference>
<protein>
    <submittedName>
        <fullName evidence="7">NADH-quinone oxidoreductase, subunit I</fullName>
    </submittedName>
</protein>
<dbReference type="eggNOG" id="arCOG01543">
    <property type="taxonomic scope" value="Archaea"/>
</dbReference>
<dbReference type="InterPro" id="IPR010226">
    <property type="entry name" value="NADH_quinone_OxRdtase_chainI"/>
</dbReference>
<keyword evidence="3" id="KW-0677">Repeat</keyword>